<evidence type="ECO:0000256" key="1">
    <source>
        <dbReference type="ARBA" id="ARBA00023125"/>
    </source>
</evidence>
<evidence type="ECO:0000313" key="3">
    <source>
        <dbReference type="EMBL" id="PRX39486.1"/>
    </source>
</evidence>
<gene>
    <name evidence="3" type="ORF">CLV97_12424</name>
</gene>
<dbReference type="PROSITE" id="PS50943">
    <property type="entry name" value="HTH_CROC1"/>
    <property type="match status" value="1"/>
</dbReference>
<dbReference type="Gene3D" id="1.10.260.40">
    <property type="entry name" value="lambda repressor-like DNA-binding domains"/>
    <property type="match status" value="1"/>
</dbReference>
<keyword evidence="4" id="KW-1185">Reference proteome</keyword>
<feature type="domain" description="HTH cro/C1-type" evidence="2">
    <location>
        <begin position="4"/>
        <end position="58"/>
    </location>
</feature>
<sequence length="112" mass="13123">MNRIKELRLERRLSGPKLADMLGISTQYLYDLERGERRLNDELIRKLVEIFGVSADEILGLDKSTTQDDQPDNEVLTEEEKQFLAAASYLFRNGKKLTKEEQRILLQLRKKK</sequence>
<dbReference type="CDD" id="cd00093">
    <property type="entry name" value="HTH_XRE"/>
    <property type="match status" value="1"/>
</dbReference>
<dbReference type="EMBL" id="PVNE01000024">
    <property type="protein sequence ID" value="PRX39486.1"/>
    <property type="molecule type" value="Genomic_DNA"/>
</dbReference>
<dbReference type="InterPro" id="IPR001387">
    <property type="entry name" value="Cro/C1-type_HTH"/>
</dbReference>
<dbReference type="PANTHER" id="PTHR46558">
    <property type="entry name" value="TRACRIPTIONAL REGULATORY PROTEIN-RELATED-RELATED"/>
    <property type="match status" value="1"/>
</dbReference>
<dbReference type="InterPro" id="IPR010982">
    <property type="entry name" value="Lambda_DNA-bd_dom_sf"/>
</dbReference>
<name>A0A2T0LBY8_9BACL</name>
<dbReference type="AlphaFoldDB" id="A0A2T0LBY8"/>
<keyword evidence="1" id="KW-0238">DNA-binding</keyword>
<dbReference type="Proteomes" id="UP000237797">
    <property type="component" value="Unassembled WGS sequence"/>
</dbReference>
<comment type="caution">
    <text evidence="3">The sequence shown here is derived from an EMBL/GenBank/DDBJ whole genome shotgun (WGS) entry which is preliminary data.</text>
</comment>
<protein>
    <submittedName>
        <fullName evidence="3">Helix-turn-helix protein</fullName>
    </submittedName>
</protein>
<dbReference type="Pfam" id="PF01381">
    <property type="entry name" value="HTH_3"/>
    <property type="match status" value="1"/>
</dbReference>
<proteinExistence type="predicted"/>
<evidence type="ECO:0000313" key="4">
    <source>
        <dbReference type="Proteomes" id="UP000237797"/>
    </source>
</evidence>
<organism evidence="3 4">
    <name type="scientific">Planifilum fimeticola</name>
    <dbReference type="NCBI Taxonomy" id="201975"/>
    <lineage>
        <taxon>Bacteria</taxon>
        <taxon>Bacillati</taxon>
        <taxon>Bacillota</taxon>
        <taxon>Bacilli</taxon>
        <taxon>Bacillales</taxon>
        <taxon>Thermoactinomycetaceae</taxon>
        <taxon>Planifilum</taxon>
    </lineage>
</organism>
<dbReference type="RefSeq" id="WP_170070532.1">
    <property type="nucleotide sequence ID" value="NZ_PVNE01000024.1"/>
</dbReference>
<dbReference type="PANTHER" id="PTHR46558:SF11">
    <property type="entry name" value="HTH-TYPE TRANSCRIPTIONAL REGULATOR XRE"/>
    <property type="match status" value="1"/>
</dbReference>
<dbReference type="SMART" id="SM00530">
    <property type="entry name" value="HTH_XRE"/>
    <property type="match status" value="1"/>
</dbReference>
<evidence type="ECO:0000259" key="2">
    <source>
        <dbReference type="PROSITE" id="PS50943"/>
    </source>
</evidence>
<dbReference type="SUPFAM" id="SSF47413">
    <property type="entry name" value="lambda repressor-like DNA-binding domains"/>
    <property type="match status" value="1"/>
</dbReference>
<dbReference type="GO" id="GO:0003677">
    <property type="term" value="F:DNA binding"/>
    <property type="evidence" value="ECO:0007669"/>
    <property type="project" value="UniProtKB-KW"/>
</dbReference>
<accession>A0A2T0LBY8</accession>
<reference evidence="3 4" key="1">
    <citation type="submission" date="2018-03" db="EMBL/GenBank/DDBJ databases">
        <title>Genomic Encyclopedia of Archaeal and Bacterial Type Strains, Phase II (KMG-II): from individual species to whole genera.</title>
        <authorList>
            <person name="Goeker M."/>
        </authorList>
    </citation>
    <scope>NUCLEOTIDE SEQUENCE [LARGE SCALE GENOMIC DNA]</scope>
    <source>
        <strain evidence="3 4">DSM 44946</strain>
    </source>
</reference>